<name>A0A150WUM7_BDEBC</name>
<dbReference type="EMBL" id="LUKF01000003">
    <property type="protein sequence ID" value="KYG70141.1"/>
    <property type="molecule type" value="Genomic_DNA"/>
</dbReference>
<proteinExistence type="predicted"/>
<evidence type="ECO:0000256" key="2">
    <source>
        <dbReference type="SAM" id="SignalP"/>
    </source>
</evidence>
<keyword evidence="2" id="KW-0732">Signal</keyword>
<dbReference type="AlphaFoldDB" id="A0A150WUM7"/>
<feature type="signal peptide" evidence="2">
    <location>
        <begin position="1"/>
        <end position="18"/>
    </location>
</feature>
<comment type="caution">
    <text evidence="3">The sequence shown here is derived from an EMBL/GenBank/DDBJ whole genome shotgun (WGS) entry which is preliminary data.</text>
</comment>
<evidence type="ECO:0008006" key="5">
    <source>
        <dbReference type="Google" id="ProtNLM"/>
    </source>
</evidence>
<accession>A0A150WUM7</accession>
<feature type="chain" id="PRO_5007573808" description="DUF5683 domain-containing protein" evidence="2">
    <location>
        <begin position="19"/>
        <end position="257"/>
    </location>
</feature>
<evidence type="ECO:0000313" key="3">
    <source>
        <dbReference type="EMBL" id="KYG70141.1"/>
    </source>
</evidence>
<sequence length="257" mass="27617">MKYLIFTAALFCGFLSYAQTVNSIKNNQAMVTLDGNEGLQKGTSVQFLNHELEIVGHGEVTKISHGGKKALIKIQAGKVQPGMTLEKVPTPSQSNTDATTSTSAPSISYAALSDKDKEILARGEITRTRYVVGGILGTYPLGLGIGHAVQGRYTEKGWIFTVGELASIAALAAGLGNCTWSSYDNDNCENSGGLIFLGVFGYVGFRIWEIIDVWAAPPEHNRRYQQLKSMYSGSEITFQPGFIPMAGGGGLGFQMTF</sequence>
<feature type="compositionally biased region" description="Polar residues" evidence="1">
    <location>
        <begin position="90"/>
        <end position="102"/>
    </location>
</feature>
<reference evidence="3 4" key="1">
    <citation type="submission" date="2016-03" db="EMBL/GenBank/DDBJ databases">
        <authorList>
            <person name="Ploux O."/>
        </authorList>
    </citation>
    <scope>NUCLEOTIDE SEQUENCE [LARGE SCALE GENOMIC DNA]</scope>
    <source>
        <strain evidence="3 4">BER2</strain>
    </source>
</reference>
<dbReference type="Proteomes" id="UP000075391">
    <property type="component" value="Unassembled WGS sequence"/>
</dbReference>
<gene>
    <name evidence="3" type="ORF">AZI85_15770</name>
</gene>
<protein>
    <recommendedName>
        <fullName evidence="5">DUF5683 domain-containing protein</fullName>
    </recommendedName>
</protein>
<feature type="region of interest" description="Disordered" evidence="1">
    <location>
        <begin position="83"/>
        <end position="102"/>
    </location>
</feature>
<dbReference type="OrthoDB" id="9342854at2"/>
<evidence type="ECO:0000313" key="4">
    <source>
        <dbReference type="Proteomes" id="UP000075391"/>
    </source>
</evidence>
<organism evidence="3 4">
    <name type="scientific">Bdellovibrio bacteriovorus</name>
    <dbReference type="NCBI Taxonomy" id="959"/>
    <lineage>
        <taxon>Bacteria</taxon>
        <taxon>Pseudomonadati</taxon>
        <taxon>Bdellovibrionota</taxon>
        <taxon>Bdellovibrionia</taxon>
        <taxon>Bdellovibrionales</taxon>
        <taxon>Pseudobdellovibrionaceae</taxon>
        <taxon>Bdellovibrio</taxon>
    </lineage>
</organism>
<evidence type="ECO:0000256" key="1">
    <source>
        <dbReference type="SAM" id="MobiDB-lite"/>
    </source>
</evidence>
<dbReference type="RefSeq" id="WP_063243049.1">
    <property type="nucleotide sequence ID" value="NZ_LUKF01000003.1"/>
</dbReference>